<comment type="caution">
    <text evidence="1">The sequence shown here is derived from an EMBL/GenBank/DDBJ whole genome shotgun (WGS) entry which is preliminary data.</text>
</comment>
<dbReference type="AlphaFoldDB" id="A0A392QQL8"/>
<evidence type="ECO:0000313" key="2">
    <source>
        <dbReference type="Proteomes" id="UP000265520"/>
    </source>
</evidence>
<dbReference type="Proteomes" id="UP000265520">
    <property type="component" value="Unassembled WGS sequence"/>
</dbReference>
<dbReference type="EMBL" id="LXQA010149618">
    <property type="protein sequence ID" value="MCI25826.1"/>
    <property type="molecule type" value="Genomic_DNA"/>
</dbReference>
<protein>
    <submittedName>
        <fullName evidence="1">Uncharacterized protein</fullName>
    </submittedName>
</protein>
<reference evidence="1 2" key="1">
    <citation type="journal article" date="2018" name="Front. Plant Sci.">
        <title>Red Clover (Trifolium pratense) and Zigzag Clover (T. medium) - A Picture of Genomic Similarities and Differences.</title>
        <authorList>
            <person name="Dluhosova J."/>
            <person name="Istvanek J."/>
            <person name="Nedelnik J."/>
            <person name="Repkova J."/>
        </authorList>
    </citation>
    <scope>NUCLEOTIDE SEQUENCE [LARGE SCALE GENOMIC DNA]</scope>
    <source>
        <strain evidence="2">cv. 10/8</strain>
        <tissue evidence="1">Leaf</tissue>
    </source>
</reference>
<keyword evidence="2" id="KW-1185">Reference proteome</keyword>
<feature type="non-terminal residue" evidence="1">
    <location>
        <position position="1"/>
    </location>
</feature>
<organism evidence="1 2">
    <name type="scientific">Trifolium medium</name>
    <dbReference type="NCBI Taxonomy" id="97028"/>
    <lineage>
        <taxon>Eukaryota</taxon>
        <taxon>Viridiplantae</taxon>
        <taxon>Streptophyta</taxon>
        <taxon>Embryophyta</taxon>
        <taxon>Tracheophyta</taxon>
        <taxon>Spermatophyta</taxon>
        <taxon>Magnoliopsida</taxon>
        <taxon>eudicotyledons</taxon>
        <taxon>Gunneridae</taxon>
        <taxon>Pentapetalae</taxon>
        <taxon>rosids</taxon>
        <taxon>fabids</taxon>
        <taxon>Fabales</taxon>
        <taxon>Fabaceae</taxon>
        <taxon>Papilionoideae</taxon>
        <taxon>50 kb inversion clade</taxon>
        <taxon>NPAAA clade</taxon>
        <taxon>Hologalegina</taxon>
        <taxon>IRL clade</taxon>
        <taxon>Trifolieae</taxon>
        <taxon>Trifolium</taxon>
    </lineage>
</organism>
<sequence length="26" mass="3305">RLVVVAAERSSVRDVLYQRLWFLWWR</sequence>
<name>A0A392QQL8_9FABA</name>
<accession>A0A392QQL8</accession>
<evidence type="ECO:0000313" key="1">
    <source>
        <dbReference type="EMBL" id="MCI25826.1"/>
    </source>
</evidence>
<proteinExistence type="predicted"/>